<evidence type="ECO:0000256" key="2">
    <source>
        <dbReference type="ARBA" id="ARBA00022801"/>
    </source>
</evidence>
<dbReference type="Proteomes" id="UP001619911">
    <property type="component" value="Unassembled WGS sequence"/>
</dbReference>
<dbReference type="PIRSF" id="PIRSF028757">
    <property type="entry name" value="LD-carboxypeptidase"/>
    <property type="match status" value="1"/>
</dbReference>
<comment type="caution">
    <text evidence="5">The sequence shown here is derived from an EMBL/GenBank/DDBJ whole genome shotgun (WGS) entry which is preliminary data.</text>
</comment>
<evidence type="ECO:0000259" key="4">
    <source>
        <dbReference type="Pfam" id="PF17676"/>
    </source>
</evidence>
<evidence type="ECO:0000313" key="5">
    <source>
        <dbReference type="EMBL" id="MFK2825392.1"/>
    </source>
</evidence>
<dbReference type="InterPro" id="IPR003507">
    <property type="entry name" value="S66_fam"/>
</dbReference>
<proteinExistence type="inferred from homology"/>
<comment type="similarity">
    <text evidence="1">Belongs to the peptidase S66 family.</text>
</comment>
<dbReference type="PANTHER" id="PTHR30237">
    <property type="entry name" value="MURAMOYLTETRAPEPTIDE CARBOXYPEPTIDASE"/>
    <property type="match status" value="1"/>
</dbReference>
<keyword evidence="6" id="KW-1185">Reference proteome</keyword>
<dbReference type="InterPro" id="IPR027478">
    <property type="entry name" value="LdcA_N"/>
</dbReference>
<dbReference type="InterPro" id="IPR040921">
    <property type="entry name" value="Peptidase_S66C"/>
</dbReference>
<dbReference type="InterPro" id="IPR029062">
    <property type="entry name" value="Class_I_gatase-like"/>
</dbReference>
<dbReference type="EMBL" id="JAUIYO010000003">
    <property type="protein sequence ID" value="MFK2825392.1"/>
    <property type="molecule type" value="Genomic_DNA"/>
</dbReference>
<keyword evidence="2" id="KW-0378">Hydrolase</keyword>
<evidence type="ECO:0000256" key="1">
    <source>
        <dbReference type="ARBA" id="ARBA00010233"/>
    </source>
</evidence>
<sequence length="325" mass="35994">MQPPRLQPGDEIRIIAPSMSMAIVKGEQVKIATGRLEDLGFRVTFGRYVHEHDFVFSTSVENRIRDLHDAFSDPNVKAIFTAIGGYNTNELLAHIDYELIKQSPKILMGHGDITALQLAIYQKTGLITYSGPQFSTFGMKQLEDYTVQGVLAALTNDAPLEPEPPEAWSDDIWCVDEEERTYYPNQGPVIVKEGKAEGRLIGGNLSTIKLLQGTEFMPSLKGAVLFIEDDNETHLMKFNRDLQSILHLPDAKDLQAILVGRFQKESDMTEPALISLLENKPELEGIPIIANVSFGHTHPLVTLPIGGWAEITAKNGKMNILISGS</sequence>
<dbReference type="PANTHER" id="PTHR30237:SF6">
    <property type="entry name" value="CARBOXYPEPTIDASE YOCD-RELATED"/>
    <property type="match status" value="1"/>
</dbReference>
<gene>
    <name evidence="5" type="ORF">QYG89_06780</name>
</gene>
<dbReference type="CDD" id="cd07062">
    <property type="entry name" value="Peptidase_S66_mccF_like"/>
    <property type="match status" value="1"/>
</dbReference>
<dbReference type="InterPro" id="IPR027461">
    <property type="entry name" value="Carboxypeptidase_A_C_sf"/>
</dbReference>
<feature type="domain" description="LD-carboxypeptidase N-terminal" evidence="3">
    <location>
        <begin position="12"/>
        <end position="131"/>
    </location>
</feature>
<dbReference type="RefSeq" id="WP_404315920.1">
    <property type="nucleotide sequence ID" value="NZ_JAUIYO010000003.1"/>
</dbReference>
<dbReference type="Pfam" id="PF02016">
    <property type="entry name" value="Peptidase_S66"/>
    <property type="match status" value="1"/>
</dbReference>
<dbReference type="Gene3D" id="3.40.50.10740">
    <property type="entry name" value="Class I glutamine amidotransferase-like"/>
    <property type="match status" value="1"/>
</dbReference>
<reference evidence="5 6" key="1">
    <citation type="submission" date="2023-07" db="EMBL/GenBank/DDBJ databases">
        <title>Bacillus lucianemedeirus sp. nov, a new species isolated from an immunobiological production facility.</title>
        <authorList>
            <person name="Costa L.V."/>
            <person name="Miranda R.V.S.L."/>
            <person name="Brandao M.L.L."/>
            <person name="Reis C.M.F."/>
            <person name="Frazao A.M."/>
            <person name="Cruz F.V."/>
            <person name="Baio P.V.P."/>
            <person name="Veras J.F.C."/>
            <person name="Ramos J.N."/>
            <person name="Vieira V."/>
        </authorList>
    </citation>
    <scope>NUCLEOTIDE SEQUENCE [LARGE SCALE GENOMIC DNA]</scope>
    <source>
        <strain evidence="5 6">B190/17</strain>
    </source>
</reference>
<dbReference type="InterPro" id="IPR040449">
    <property type="entry name" value="Peptidase_S66_N"/>
</dbReference>
<organism evidence="5 6">
    <name type="scientific">Bacillus lumedeiriae</name>
    <dbReference type="NCBI Taxonomy" id="3058829"/>
    <lineage>
        <taxon>Bacteria</taxon>
        <taxon>Bacillati</taxon>
        <taxon>Bacillota</taxon>
        <taxon>Bacilli</taxon>
        <taxon>Bacillales</taxon>
        <taxon>Bacillaceae</taxon>
        <taxon>Bacillus</taxon>
    </lineage>
</organism>
<name>A0ABW8I7C3_9BACI</name>
<dbReference type="Gene3D" id="3.50.30.60">
    <property type="entry name" value="LD-carboxypeptidase A C-terminal domain-like"/>
    <property type="match status" value="1"/>
</dbReference>
<accession>A0ABW8I7C3</accession>
<feature type="domain" description="LD-carboxypeptidase C-terminal" evidence="4">
    <location>
        <begin position="197"/>
        <end position="311"/>
    </location>
</feature>
<evidence type="ECO:0000313" key="6">
    <source>
        <dbReference type="Proteomes" id="UP001619911"/>
    </source>
</evidence>
<dbReference type="Pfam" id="PF17676">
    <property type="entry name" value="Peptidase_S66C"/>
    <property type="match status" value="1"/>
</dbReference>
<evidence type="ECO:0000259" key="3">
    <source>
        <dbReference type="Pfam" id="PF02016"/>
    </source>
</evidence>
<protein>
    <submittedName>
        <fullName evidence="5">LD-carboxypeptidase</fullName>
    </submittedName>
</protein>
<dbReference type="SUPFAM" id="SSF52317">
    <property type="entry name" value="Class I glutamine amidotransferase-like"/>
    <property type="match status" value="1"/>
</dbReference>
<dbReference type="SUPFAM" id="SSF141986">
    <property type="entry name" value="LD-carboxypeptidase A C-terminal domain-like"/>
    <property type="match status" value="1"/>
</dbReference>